<evidence type="ECO:0000313" key="3">
    <source>
        <dbReference type="Proteomes" id="UP000061457"/>
    </source>
</evidence>
<dbReference type="EMBL" id="CP013187">
    <property type="protein sequence ID" value="ALO43186.1"/>
    <property type="molecule type" value="Genomic_DNA"/>
</dbReference>
<dbReference type="Pfam" id="PF08668">
    <property type="entry name" value="HDOD"/>
    <property type="match status" value="1"/>
</dbReference>
<feature type="domain" description="HDOD" evidence="1">
    <location>
        <begin position="18"/>
        <end position="213"/>
    </location>
</feature>
<dbReference type="PANTHER" id="PTHR33525:SF6">
    <property type="entry name" value="HDOD DOMAIN-CONTAINING PROTEIN"/>
    <property type="match status" value="1"/>
</dbReference>
<dbReference type="Proteomes" id="UP000061457">
    <property type="component" value="Chromosome I"/>
</dbReference>
<dbReference type="InterPro" id="IPR052340">
    <property type="entry name" value="RNase_Y/CdgJ"/>
</dbReference>
<evidence type="ECO:0000259" key="1">
    <source>
        <dbReference type="PROSITE" id="PS51833"/>
    </source>
</evidence>
<organism evidence="2 3">
    <name type="scientific">Pseudoalteromonas phenolica</name>
    <dbReference type="NCBI Taxonomy" id="161398"/>
    <lineage>
        <taxon>Bacteria</taxon>
        <taxon>Pseudomonadati</taxon>
        <taxon>Pseudomonadota</taxon>
        <taxon>Gammaproteobacteria</taxon>
        <taxon>Alteromonadales</taxon>
        <taxon>Pseudoalteromonadaceae</taxon>
        <taxon>Pseudoalteromonas</taxon>
    </lineage>
</organism>
<dbReference type="PANTHER" id="PTHR33525">
    <property type="match status" value="1"/>
</dbReference>
<gene>
    <name evidence="2" type="ORF">PP2015_2699</name>
</gene>
<dbReference type="Gene3D" id="1.10.3210.10">
    <property type="entry name" value="Hypothetical protein af1432"/>
    <property type="match status" value="1"/>
</dbReference>
<dbReference type="OrthoDB" id="9784953at2"/>
<dbReference type="STRING" id="161398.PP2015_2699"/>
<name>A0A0S2K5H2_9GAMM</name>
<dbReference type="AlphaFoldDB" id="A0A0S2K5H2"/>
<protein>
    <submittedName>
        <fullName evidence="2">Putative signal transduction protein</fullName>
    </submittedName>
</protein>
<dbReference type="PROSITE" id="PS51833">
    <property type="entry name" value="HDOD"/>
    <property type="match status" value="1"/>
</dbReference>
<dbReference type="InterPro" id="IPR013976">
    <property type="entry name" value="HDOD"/>
</dbReference>
<dbReference type="SUPFAM" id="SSF109604">
    <property type="entry name" value="HD-domain/PDEase-like"/>
    <property type="match status" value="1"/>
</dbReference>
<accession>A0A0S2K5H2</accession>
<keyword evidence="3" id="KW-1185">Reference proteome</keyword>
<dbReference type="PATRIC" id="fig|161398.10.peg.2756"/>
<dbReference type="KEGG" id="pphe:PP2015_2699"/>
<dbReference type="RefSeq" id="WP_058030863.1">
    <property type="nucleotide sequence ID" value="NZ_CP013187.1"/>
</dbReference>
<proteinExistence type="predicted"/>
<evidence type="ECO:0000313" key="2">
    <source>
        <dbReference type="EMBL" id="ALO43186.1"/>
    </source>
</evidence>
<reference evidence="2 3" key="1">
    <citation type="submission" date="2015-11" db="EMBL/GenBank/DDBJ databases">
        <authorList>
            <person name="Zhang Y."/>
            <person name="Guo Z."/>
        </authorList>
    </citation>
    <scope>NUCLEOTIDE SEQUENCE [LARGE SCALE GENOMIC DNA]</scope>
    <source>
        <strain evidence="2 3">KCTC 12086</strain>
    </source>
</reference>
<sequence>MIDIDDKVLADLKSGFSLPSKPEVLQNLQNELNSDEPELGNIAEIISEDVGTAAAVLKVINSPAYGMSRTITDIRQAVMFLGVNCITQLVTGHLLKNAFKQEDCCISLQRFWDHASDMSQLAIAIGKQIKATVPLENLQLLGLFHDSGIPAMAMRFGNYNELMSRAYQRGEQSLLYYEEQIYPVSHTIVGYYLATSWHLPKPICQMILRHHDESYLKEETDPTLKATFATMKLAENLAFEAKYFRPCGDWHVFKDLVMIALELSDDEYVDLKEDVEEYFIH</sequence>